<name>A0A9K3KTY6_9STRA</name>
<feature type="region of interest" description="Disordered" evidence="3">
    <location>
        <begin position="357"/>
        <end position="377"/>
    </location>
</feature>
<organism evidence="5 6">
    <name type="scientific">Nitzschia inconspicua</name>
    <dbReference type="NCBI Taxonomy" id="303405"/>
    <lineage>
        <taxon>Eukaryota</taxon>
        <taxon>Sar</taxon>
        <taxon>Stramenopiles</taxon>
        <taxon>Ochrophyta</taxon>
        <taxon>Bacillariophyta</taxon>
        <taxon>Bacillariophyceae</taxon>
        <taxon>Bacillariophycidae</taxon>
        <taxon>Bacillariales</taxon>
        <taxon>Bacillariaceae</taxon>
        <taxon>Nitzschia</taxon>
    </lineage>
</organism>
<keyword evidence="2 5" id="KW-0418">Kinase</keyword>
<sequence>MFLQRQVVWRITNRSTTTTLSCRYLSAGASETTTSTAVKASHPPPKKKKQRLVVAVGGNALQRRGDRLTIENMMKAAAQMAPTLAELAKENELVLTHGNGPQVGELALERAAATFDVLGAESMGQIGYVLAQAMQSVGTTAVPILTQVVVDQFSDAFKDPTKFVGPIYGSVEAQALQQSLGWTIKPDGEYYRRVVPSPPPQEILQIEAIRTLLEHAPGVLPIACGGGGVPVCRVPANPQTLQGVEAVIDKDACGSKLAIELEADGFIILTDGGGIWENFGKPEAREMEAATPEYLKGTKAGQRYPGSMGPKVTALIDFVEKSKKKGVWAAVGDLKDAAKIVAGEEGTFIREDVPEGVKWRAGKTGPPRRESKEPPPF</sequence>
<dbReference type="Proteomes" id="UP000693970">
    <property type="component" value="Unassembled WGS sequence"/>
</dbReference>
<comment type="caution">
    <text evidence="5">The sequence shown here is derived from an EMBL/GenBank/DDBJ whole genome shotgun (WGS) entry which is preliminary data.</text>
</comment>
<dbReference type="GO" id="GO:0005829">
    <property type="term" value="C:cytosol"/>
    <property type="evidence" value="ECO:0007669"/>
    <property type="project" value="TreeGrafter"/>
</dbReference>
<dbReference type="GO" id="GO:0019546">
    <property type="term" value="P:L-arginine deiminase pathway"/>
    <property type="evidence" value="ECO:0007669"/>
    <property type="project" value="TreeGrafter"/>
</dbReference>
<reference evidence="5" key="1">
    <citation type="journal article" date="2021" name="Sci. Rep.">
        <title>Diploid genomic architecture of Nitzschia inconspicua, an elite biomass production diatom.</title>
        <authorList>
            <person name="Oliver A."/>
            <person name="Podell S."/>
            <person name="Pinowska A."/>
            <person name="Traller J.C."/>
            <person name="Smith S.R."/>
            <person name="McClure R."/>
            <person name="Beliaev A."/>
            <person name="Bohutskyi P."/>
            <person name="Hill E.A."/>
            <person name="Rabines A."/>
            <person name="Zheng H."/>
            <person name="Allen L.Z."/>
            <person name="Kuo A."/>
            <person name="Grigoriev I.V."/>
            <person name="Allen A.E."/>
            <person name="Hazlebeck D."/>
            <person name="Allen E.E."/>
        </authorList>
    </citation>
    <scope>NUCLEOTIDE SEQUENCE</scope>
    <source>
        <strain evidence="5">Hildebrandi</strain>
    </source>
</reference>
<evidence type="ECO:0000259" key="4">
    <source>
        <dbReference type="Pfam" id="PF00696"/>
    </source>
</evidence>
<proteinExistence type="predicted"/>
<feature type="compositionally biased region" description="Basic and acidic residues" evidence="3">
    <location>
        <begin position="367"/>
        <end position="377"/>
    </location>
</feature>
<evidence type="ECO:0000256" key="3">
    <source>
        <dbReference type="SAM" id="MobiDB-lite"/>
    </source>
</evidence>
<dbReference type="GO" id="GO:0008804">
    <property type="term" value="F:carbamate kinase activity"/>
    <property type="evidence" value="ECO:0007669"/>
    <property type="project" value="InterPro"/>
</dbReference>
<dbReference type="EMBL" id="JAGRRH010000019">
    <property type="protein sequence ID" value="KAG7349522.1"/>
    <property type="molecule type" value="Genomic_DNA"/>
</dbReference>
<dbReference type="InterPro" id="IPR001048">
    <property type="entry name" value="Asp/Glu/Uridylate_kinase"/>
</dbReference>
<gene>
    <name evidence="5" type="ORF">IV203_012119</name>
</gene>
<evidence type="ECO:0000313" key="6">
    <source>
        <dbReference type="Proteomes" id="UP000693970"/>
    </source>
</evidence>
<dbReference type="PANTHER" id="PTHR30409">
    <property type="entry name" value="CARBAMATE KINASE"/>
    <property type="match status" value="1"/>
</dbReference>
<dbReference type="Pfam" id="PF00696">
    <property type="entry name" value="AA_kinase"/>
    <property type="match status" value="1"/>
</dbReference>
<evidence type="ECO:0000313" key="5">
    <source>
        <dbReference type="EMBL" id="KAG7349522.1"/>
    </source>
</evidence>
<protein>
    <submittedName>
        <fullName evidence="5">Carbamate kinase</fullName>
    </submittedName>
</protein>
<dbReference type="OrthoDB" id="36544at2759"/>
<dbReference type="CDD" id="cd04235">
    <property type="entry name" value="AAK_CK"/>
    <property type="match status" value="1"/>
</dbReference>
<keyword evidence="6" id="KW-1185">Reference proteome</keyword>
<feature type="domain" description="Aspartate/glutamate/uridylate kinase" evidence="4">
    <location>
        <begin position="51"/>
        <end position="325"/>
    </location>
</feature>
<reference evidence="5" key="2">
    <citation type="submission" date="2021-04" db="EMBL/GenBank/DDBJ databases">
        <authorList>
            <person name="Podell S."/>
        </authorList>
    </citation>
    <scope>NUCLEOTIDE SEQUENCE</scope>
    <source>
        <strain evidence="5">Hildebrandi</strain>
    </source>
</reference>
<accession>A0A9K3KTY6</accession>
<dbReference type="AlphaFoldDB" id="A0A9K3KTY6"/>
<dbReference type="InterPro" id="IPR003964">
    <property type="entry name" value="Carb_kinase"/>
</dbReference>
<evidence type="ECO:0000256" key="2">
    <source>
        <dbReference type="ARBA" id="ARBA00022777"/>
    </source>
</evidence>
<keyword evidence="1" id="KW-0808">Transferase</keyword>
<evidence type="ECO:0000256" key="1">
    <source>
        <dbReference type="ARBA" id="ARBA00022679"/>
    </source>
</evidence>
<dbReference type="PANTHER" id="PTHR30409:SF1">
    <property type="entry name" value="CARBAMATE KINASE-RELATED"/>
    <property type="match status" value="1"/>
</dbReference>